<evidence type="ECO:0000313" key="2">
    <source>
        <dbReference type="Proteomes" id="UP000011907"/>
    </source>
</evidence>
<accession>M5NXE2</accession>
<dbReference type="AlphaFoldDB" id="M5NXE2"/>
<sequence length="81" mass="9596">MTQEFPLPFGYKREGSKIAIDEEQAKIIRKKAEQFKLFNEILENPEKFDKDGLFKEDISEISNYEKAVILFEEYLKDSKES</sequence>
<dbReference type="EMBL" id="AOFM01000015">
    <property type="protein sequence ID" value="EME72546.1"/>
    <property type="molecule type" value="Genomic_DNA"/>
</dbReference>
<dbReference type="RefSeq" id="WP_006640244.1">
    <property type="nucleotide sequence ID" value="NZ_AOFM01000015.1"/>
</dbReference>
<dbReference type="STRING" id="1274524.BSONL12_21609"/>
<proteinExistence type="predicted"/>
<protein>
    <submittedName>
        <fullName evidence="1">Uncharacterized protein</fullName>
    </submittedName>
</protein>
<dbReference type="PATRIC" id="fig|1274524.3.peg.4658"/>
<evidence type="ECO:0000313" key="1">
    <source>
        <dbReference type="EMBL" id="EME72546.1"/>
    </source>
</evidence>
<gene>
    <name evidence="1" type="ORF">BSONL12_21609</name>
</gene>
<comment type="caution">
    <text evidence="1">The sequence shown here is derived from an EMBL/GenBank/DDBJ whole genome shotgun (WGS) entry which is preliminary data.</text>
</comment>
<dbReference type="Proteomes" id="UP000011907">
    <property type="component" value="Unassembled WGS sequence"/>
</dbReference>
<organism evidence="1 2">
    <name type="scientific">Bacillus sonorensis L12</name>
    <dbReference type="NCBI Taxonomy" id="1274524"/>
    <lineage>
        <taxon>Bacteria</taxon>
        <taxon>Bacillati</taxon>
        <taxon>Bacillota</taxon>
        <taxon>Bacilli</taxon>
        <taxon>Bacillales</taxon>
        <taxon>Bacillaceae</taxon>
        <taxon>Bacillus</taxon>
    </lineage>
</organism>
<reference evidence="1 2" key="1">
    <citation type="journal article" date="2013" name="Genome Announc.">
        <title>Draft Whole-Genome Sequence of Bacillus sonorensis Strain L12, a Source of Nonribosomal Lipopeptides.</title>
        <authorList>
            <person name="Adimpong D.B."/>
            <person name="Sorensen K.I."/>
            <person name="Nielsen D.S."/>
            <person name="Thorsen L."/>
            <person name="Rasmussen T.B."/>
            <person name="Derkx P.M."/>
            <person name="Jespersen L."/>
        </authorList>
    </citation>
    <scope>NUCLEOTIDE SEQUENCE [LARGE SCALE GENOMIC DNA]</scope>
    <source>
        <strain evidence="1 2">L12</strain>
    </source>
</reference>
<name>M5NXE2_9BACI</name>